<comment type="caution">
    <text evidence="1">The sequence shown here is derived from an EMBL/GenBank/DDBJ whole genome shotgun (WGS) entry which is preliminary data.</text>
</comment>
<sequence>MSLRCTLRQPLQKAIRRTSSPNMRPESKIAASLIQGFDVAPSSGNEPDELTIPITSIGTAKGSKSKSPDGYQILPWPLHLACRRQKDSKPPCYGSPWSEPDRLYQMPTTGPGGWWPLRELRVVLDALYPPHNGGCQRPEATRKFSLDLGLGSMPKKKSKSKGER</sequence>
<proteinExistence type="predicted"/>
<accession>A0ACB9HNC7</accession>
<gene>
    <name evidence="1" type="ORF">L1987_39674</name>
</gene>
<reference evidence="2" key="1">
    <citation type="journal article" date="2022" name="Mol. Ecol. Resour.">
        <title>The genomes of chicory, endive, great burdock and yacon provide insights into Asteraceae palaeo-polyploidization history and plant inulin production.</title>
        <authorList>
            <person name="Fan W."/>
            <person name="Wang S."/>
            <person name="Wang H."/>
            <person name="Wang A."/>
            <person name="Jiang F."/>
            <person name="Liu H."/>
            <person name="Zhao H."/>
            <person name="Xu D."/>
            <person name="Zhang Y."/>
        </authorList>
    </citation>
    <scope>NUCLEOTIDE SEQUENCE [LARGE SCALE GENOMIC DNA]</scope>
    <source>
        <strain evidence="2">cv. Yunnan</strain>
    </source>
</reference>
<protein>
    <submittedName>
        <fullName evidence="1">Uncharacterized protein</fullName>
    </submittedName>
</protein>
<evidence type="ECO:0000313" key="1">
    <source>
        <dbReference type="EMBL" id="KAI3796986.1"/>
    </source>
</evidence>
<organism evidence="1 2">
    <name type="scientific">Smallanthus sonchifolius</name>
    <dbReference type="NCBI Taxonomy" id="185202"/>
    <lineage>
        <taxon>Eukaryota</taxon>
        <taxon>Viridiplantae</taxon>
        <taxon>Streptophyta</taxon>
        <taxon>Embryophyta</taxon>
        <taxon>Tracheophyta</taxon>
        <taxon>Spermatophyta</taxon>
        <taxon>Magnoliopsida</taxon>
        <taxon>eudicotyledons</taxon>
        <taxon>Gunneridae</taxon>
        <taxon>Pentapetalae</taxon>
        <taxon>asterids</taxon>
        <taxon>campanulids</taxon>
        <taxon>Asterales</taxon>
        <taxon>Asteraceae</taxon>
        <taxon>Asteroideae</taxon>
        <taxon>Heliantheae alliance</taxon>
        <taxon>Millerieae</taxon>
        <taxon>Smallanthus</taxon>
    </lineage>
</organism>
<dbReference type="EMBL" id="CM042029">
    <property type="protein sequence ID" value="KAI3796986.1"/>
    <property type="molecule type" value="Genomic_DNA"/>
</dbReference>
<keyword evidence="2" id="KW-1185">Reference proteome</keyword>
<reference evidence="1 2" key="2">
    <citation type="journal article" date="2022" name="Mol. Ecol. Resour.">
        <title>The genomes of chicory, endive, great burdock and yacon provide insights into Asteraceae paleo-polyploidization history and plant inulin production.</title>
        <authorList>
            <person name="Fan W."/>
            <person name="Wang S."/>
            <person name="Wang H."/>
            <person name="Wang A."/>
            <person name="Jiang F."/>
            <person name="Liu H."/>
            <person name="Zhao H."/>
            <person name="Xu D."/>
            <person name="Zhang Y."/>
        </authorList>
    </citation>
    <scope>NUCLEOTIDE SEQUENCE [LARGE SCALE GENOMIC DNA]</scope>
    <source>
        <strain evidence="2">cv. Yunnan</strain>
        <tissue evidence="1">Leaves</tissue>
    </source>
</reference>
<dbReference type="Proteomes" id="UP001056120">
    <property type="component" value="Linkage Group LG12"/>
</dbReference>
<evidence type="ECO:0000313" key="2">
    <source>
        <dbReference type="Proteomes" id="UP001056120"/>
    </source>
</evidence>
<name>A0ACB9HNC7_9ASTR</name>